<organism evidence="1 2">
    <name type="scientific">Rothia kristinae</name>
    <dbReference type="NCBI Taxonomy" id="37923"/>
    <lineage>
        <taxon>Bacteria</taxon>
        <taxon>Bacillati</taxon>
        <taxon>Actinomycetota</taxon>
        <taxon>Actinomycetes</taxon>
        <taxon>Micrococcales</taxon>
        <taxon>Micrococcaceae</taxon>
        <taxon>Rothia</taxon>
    </lineage>
</organism>
<dbReference type="InterPro" id="IPR008567">
    <property type="entry name" value="BKACE"/>
</dbReference>
<evidence type="ECO:0008006" key="3">
    <source>
        <dbReference type="Google" id="ProtNLM"/>
    </source>
</evidence>
<dbReference type="InterPro" id="IPR013785">
    <property type="entry name" value="Aldolase_TIM"/>
</dbReference>
<dbReference type="EMBL" id="LJBJ02000007">
    <property type="protein sequence ID" value="OAX52110.1"/>
    <property type="molecule type" value="Genomic_DNA"/>
</dbReference>
<dbReference type="PANTHER" id="PTHR37418">
    <property type="entry name" value="3-KETO-5-AMINOHEXANOATE CLEAVAGE ENZYME-RELATED"/>
    <property type="match status" value="1"/>
</dbReference>
<accession>A0A147E9Y6</accession>
<keyword evidence="2" id="KW-1185">Reference proteome</keyword>
<reference evidence="1" key="1">
    <citation type="submission" date="2016-06" db="EMBL/GenBank/DDBJ databases">
        <title>Identification of putative biosynthetic pathways for the production of bioactive secondary metabolites by the marine actinomycete Kocuria kristinae RUTW2-3.</title>
        <authorList>
            <person name="Waterworth S.C."/>
            <person name="Walmsley T.A."/>
            <person name="Matongo T."/>
            <person name="Davies-Coleman M.T."/>
            <person name="Dorrington R.A."/>
        </authorList>
    </citation>
    <scope>NUCLEOTIDE SEQUENCE [LARGE SCALE GENOMIC DNA]</scope>
    <source>
        <strain evidence="1">RUTW2-3</strain>
    </source>
</reference>
<dbReference type="Proteomes" id="UP000053171">
    <property type="component" value="Unassembled WGS sequence"/>
</dbReference>
<comment type="caution">
    <text evidence="1">The sequence shown here is derived from an EMBL/GenBank/DDBJ whole genome shotgun (WGS) entry which is preliminary data.</text>
</comment>
<evidence type="ECO:0000313" key="1">
    <source>
        <dbReference type="EMBL" id="OAX52110.1"/>
    </source>
</evidence>
<evidence type="ECO:0000313" key="2">
    <source>
        <dbReference type="Proteomes" id="UP000053171"/>
    </source>
</evidence>
<proteinExistence type="predicted"/>
<name>A0A147E9Y6_9MICC</name>
<dbReference type="Gene3D" id="3.20.20.70">
    <property type="entry name" value="Aldolase class I"/>
    <property type="match status" value="2"/>
</dbReference>
<protein>
    <recommendedName>
        <fullName evidence="3">3-keto-5-aminohexanoate cleavage enzyme</fullName>
    </recommendedName>
</protein>
<gene>
    <name evidence="1" type="ORF">AN277_0204635</name>
</gene>
<dbReference type="RefSeq" id="WP_058731290.1">
    <property type="nucleotide sequence ID" value="NZ_CP113782.1"/>
</dbReference>
<dbReference type="Pfam" id="PF05853">
    <property type="entry name" value="BKACE"/>
    <property type="match status" value="1"/>
</dbReference>
<dbReference type="GO" id="GO:0043720">
    <property type="term" value="F:3-keto-5-aminohexanoate cleavage activity"/>
    <property type="evidence" value="ECO:0007669"/>
    <property type="project" value="InterPro"/>
</dbReference>
<dbReference type="AlphaFoldDB" id="A0A147E9Y6"/>
<dbReference type="PANTHER" id="PTHR37418:SF1">
    <property type="entry name" value="3-KETO-5-AMINOHEXANOATE CLEAVAGE PROTEIN"/>
    <property type="match status" value="1"/>
</dbReference>
<sequence>MLKLCVNGARTPAEHPLLSADPADLLDDAVEAAALGAGPVHLHPKDRAGRDSLRAEDVARWVGAFRRALPRIRIGVTTGAWAETEPAARIERIRSWTALPDFASVNWHEDGAEELASALLARGIAVEAGLWDAGAARAWVDSPLRRRCLRPLLEVQDLPAPRAAAEAHEMLQVVRESAPESVPLLHGEERSAWPVLRIAREQHLDTRIGLEDTLVLPDGTSAAGNSQLVASVLRISAAGAPSATSD</sequence>
<dbReference type="PATRIC" id="fig|37923.10.peg.1376"/>